<keyword evidence="2" id="KW-1133">Transmembrane helix</keyword>
<dbReference type="EMBL" id="LR590463">
    <property type="protein sequence ID" value="VTP68369.1"/>
    <property type="molecule type" value="Genomic_DNA"/>
</dbReference>
<dbReference type="InterPro" id="IPR036188">
    <property type="entry name" value="FAD/NAD-bd_sf"/>
</dbReference>
<dbReference type="Pfam" id="PF19507">
    <property type="entry name" value="DUF6041"/>
    <property type="match status" value="1"/>
</dbReference>
<proteinExistence type="predicted"/>
<feature type="transmembrane region" description="Helical" evidence="2">
    <location>
        <begin position="103"/>
        <end position="120"/>
    </location>
</feature>
<feature type="compositionally biased region" description="Low complexity" evidence="1">
    <location>
        <begin position="135"/>
        <end position="148"/>
    </location>
</feature>
<dbReference type="SUPFAM" id="SSF51905">
    <property type="entry name" value="FAD/NAD(P)-binding domain"/>
    <property type="match status" value="1"/>
</dbReference>
<dbReference type="InterPro" id="IPR046104">
    <property type="entry name" value="DUF6041"/>
</dbReference>
<evidence type="ECO:0000256" key="2">
    <source>
        <dbReference type="SAM" id="Phobius"/>
    </source>
</evidence>
<keyword evidence="2" id="KW-0812">Transmembrane</keyword>
<dbReference type="Gene3D" id="3.50.50.60">
    <property type="entry name" value="FAD/NAD(P)-binding domain"/>
    <property type="match status" value="1"/>
</dbReference>
<feature type="transmembrane region" description="Helical" evidence="2">
    <location>
        <begin position="54"/>
        <end position="73"/>
    </location>
</feature>
<dbReference type="Proteomes" id="UP000307968">
    <property type="component" value="Chromosome"/>
</dbReference>
<sequence>MIIQRLFGLLYMLAGLAKAFPALENVPAILHQAAIANQDAWYAGATQWLADHGAAVNLLVGVLLFGSGLVLVLNPRWAVRVIYGQLLMMAVFVLLLHRAQPQVIYLDALFALAALYMLRVQHRRKPQTRTFPTRSFSSPAATSPQATSPLDDDYDVVIVGGGVSGLTAASELSGRRVFGVGKKRYLWR</sequence>
<reference evidence="3 4" key="1">
    <citation type="submission" date="2019-05" db="EMBL/GenBank/DDBJ databases">
        <authorList>
            <consortium name="Pathogen Informatics"/>
        </authorList>
    </citation>
    <scope>NUCLEOTIDE SEQUENCE [LARGE SCALE GENOMIC DNA]</scope>
    <source>
        <strain evidence="3 4">NCTC12971</strain>
    </source>
</reference>
<evidence type="ECO:0000313" key="4">
    <source>
        <dbReference type="Proteomes" id="UP000307968"/>
    </source>
</evidence>
<dbReference type="AlphaFoldDB" id="A0A4U9I039"/>
<protein>
    <submittedName>
        <fullName evidence="3">Monoamine oxidase</fullName>
    </submittedName>
</protein>
<organism evidence="3 4">
    <name type="scientific">Serratia rubidaea</name>
    <name type="common">Serratia marinorubra</name>
    <dbReference type="NCBI Taxonomy" id="61652"/>
    <lineage>
        <taxon>Bacteria</taxon>
        <taxon>Pseudomonadati</taxon>
        <taxon>Pseudomonadota</taxon>
        <taxon>Gammaproteobacteria</taxon>
        <taxon>Enterobacterales</taxon>
        <taxon>Yersiniaceae</taxon>
        <taxon>Serratia</taxon>
    </lineage>
</organism>
<accession>A0A4U9I039</accession>
<evidence type="ECO:0000313" key="3">
    <source>
        <dbReference type="EMBL" id="VTP68369.1"/>
    </source>
</evidence>
<feature type="transmembrane region" description="Helical" evidence="2">
    <location>
        <begin position="80"/>
        <end position="97"/>
    </location>
</feature>
<evidence type="ECO:0000256" key="1">
    <source>
        <dbReference type="SAM" id="MobiDB-lite"/>
    </source>
</evidence>
<name>A0A4U9I039_SERRU</name>
<keyword evidence="2" id="KW-0472">Membrane</keyword>
<gene>
    <name evidence="3" type="ORF">NCTC12971_05587</name>
</gene>
<feature type="region of interest" description="Disordered" evidence="1">
    <location>
        <begin position="128"/>
        <end position="148"/>
    </location>
</feature>